<dbReference type="Gene3D" id="3.40.50.12390">
    <property type="match status" value="1"/>
</dbReference>
<dbReference type="Gene3D" id="1.25.40.1050">
    <property type="match status" value="1"/>
</dbReference>
<dbReference type="GO" id="GO:0003723">
    <property type="term" value="F:RNA binding"/>
    <property type="evidence" value="ECO:0007669"/>
    <property type="project" value="TreeGrafter"/>
</dbReference>
<dbReference type="GO" id="GO:0004534">
    <property type="term" value="F:5'-3' RNA exonuclease activity"/>
    <property type="evidence" value="ECO:0007669"/>
    <property type="project" value="UniProtKB-UniRule"/>
</dbReference>
<accession>A0AAW1XJ83</accession>
<feature type="domain" description="CCHC-type" evidence="13">
    <location>
        <begin position="96"/>
        <end position="110"/>
    </location>
</feature>
<dbReference type="InterPro" id="IPR027073">
    <property type="entry name" value="5_3_exoribonuclease"/>
</dbReference>
<proteinExistence type="inferred from homology"/>
<dbReference type="InterPro" id="IPR041412">
    <property type="entry name" value="Xrn1_helical"/>
</dbReference>
<evidence type="ECO:0000256" key="11">
    <source>
        <dbReference type="PROSITE-ProRule" id="PRU00047"/>
    </source>
</evidence>
<keyword evidence="8" id="KW-0175">Coiled coil</keyword>
<keyword evidence="5 10" id="KW-0540">Nuclease</keyword>
<dbReference type="InterPro" id="IPR017151">
    <property type="entry name" value="Xrn2/3/4"/>
</dbReference>
<keyword evidence="11" id="KW-0862">Zinc</keyword>
<evidence type="ECO:0000256" key="5">
    <source>
        <dbReference type="ARBA" id="ARBA00022722"/>
    </source>
</evidence>
<evidence type="ECO:0000256" key="7">
    <source>
        <dbReference type="ARBA" id="ARBA00022839"/>
    </source>
</evidence>
<protein>
    <recommendedName>
        <fullName evidence="10">5'-3' exoribonuclease</fullName>
        <ecNumber evidence="10">3.1.13.-</ecNumber>
    </recommendedName>
</protein>
<evidence type="ECO:0000256" key="3">
    <source>
        <dbReference type="ARBA" id="ARBA00022552"/>
    </source>
</evidence>
<evidence type="ECO:0000256" key="6">
    <source>
        <dbReference type="ARBA" id="ARBA00022801"/>
    </source>
</evidence>
<evidence type="ECO:0000256" key="12">
    <source>
        <dbReference type="SAM" id="MobiDB-lite"/>
    </source>
</evidence>
<evidence type="ECO:0000259" key="13">
    <source>
        <dbReference type="PROSITE" id="PS50158"/>
    </source>
</evidence>
<dbReference type="FunFam" id="1.25.40.1050:FF:000002">
    <property type="entry name" value="5'-3' exoribonuclease"/>
    <property type="match status" value="1"/>
</dbReference>
<dbReference type="InterPro" id="IPR004859">
    <property type="entry name" value="Xrn1_N"/>
</dbReference>
<sequence length="760" mass="86652">MAVLSIALQYYIHLRLNNDPGWKDVKVILSDANAPGEGEHKIMSYIRLQRNLPGYDPNTRHCLYGLDADLIMLALATHEVHFSILREVVFTGQQDKCFLCGQMGHLAADCQGKAKRKAGDQLDDDQKSTGAEVVAKKPYQFLNIWTLREYLDYEMRKIREGAINLLMAVYKKEFKALGGYLTDASKLNLSRVEHFIQAVGCFEDKVFQKRAQLHQRQAQRIKHAKVQGPQVQPDCIVAINRFQGSRLASGPSPAPYQQYSRSSGRGNPQKVARLSSEASSVAAAIVEAENSSTLDIKVHENKEDLKAKLKEILREKSDAFNSKNPQEADKVKLGEPGWRDRYYEEKFSAKTHEEREAVRKDVILRYTDGLCWVMHYYYEGVCSWQWFYPYHYAPFASDLKDLGQLNISFDLGTPFKPFNQLLGVFPAASAHALPEQYRKLMTDPNSPIIDFYPTDFEVDMNGKRYAWQGIAKLPFIDQVRLLSEVEKIEHTLTEEETCRNSMMFEMLFVSSSHPLSVCIYLLDDRCRQLTDKDRVEVKEQIDPKYSQGMNGYLSSCAGESCPPVFHVIFPKKTVMVGDLKPAPVLWHEDSGRNPPGTISQRQLGDAAHRLIVNSLQVNVDSNGYGNQMHALRQLSPAEPQYYPPHTSNNDHGLLRFPPPRTLVHPQAQQYRNSSFTSEQRSSSAAYHSQNRSNLQHQERRHAYYQSGSHQNGGLVYPQRPITQAPPRVRPDPSQGVYNNNLSYQPSGEPRYLQRFCWVPD</sequence>
<evidence type="ECO:0000313" key="14">
    <source>
        <dbReference type="EMBL" id="KAK9936519.1"/>
    </source>
</evidence>
<evidence type="ECO:0000313" key="15">
    <source>
        <dbReference type="Proteomes" id="UP001457282"/>
    </source>
</evidence>
<dbReference type="Pfam" id="PF00098">
    <property type="entry name" value="zf-CCHC"/>
    <property type="match status" value="1"/>
</dbReference>
<comment type="similarity">
    <text evidence="2 10">Belongs to the 5'-3' exonuclease family. XRN2/RAT1 subfamily.</text>
</comment>
<evidence type="ECO:0000256" key="9">
    <source>
        <dbReference type="ARBA" id="ARBA00023242"/>
    </source>
</evidence>
<dbReference type="AlphaFoldDB" id="A0AAW1XJ83"/>
<name>A0AAW1XJ83_RUBAR</name>
<dbReference type="Pfam" id="PF17846">
    <property type="entry name" value="XRN_M"/>
    <property type="match status" value="1"/>
</dbReference>
<gene>
    <name evidence="14" type="ORF">M0R45_013358</name>
</gene>
<dbReference type="PANTHER" id="PTHR12341">
    <property type="entry name" value="5'-&gt;3' EXORIBONUCLEASE"/>
    <property type="match status" value="1"/>
</dbReference>
<dbReference type="GO" id="GO:0000956">
    <property type="term" value="P:nuclear-transcribed mRNA catabolic process"/>
    <property type="evidence" value="ECO:0007669"/>
    <property type="project" value="TreeGrafter"/>
</dbReference>
<dbReference type="EC" id="3.1.13.-" evidence="10"/>
<reference evidence="14 15" key="1">
    <citation type="journal article" date="2023" name="G3 (Bethesda)">
        <title>A chromosome-length genome assembly and annotation of blackberry (Rubus argutus, cv. 'Hillquist').</title>
        <authorList>
            <person name="Bruna T."/>
            <person name="Aryal R."/>
            <person name="Dudchenko O."/>
            <person name="Sargent D.J."/>
            <person name="Mead D."/>
            <person name="Buti M."/>
            <person name="Cavallini A."/>
            <person name="Hytonen T."/>
            <person name="Andres J."/>
            <person name="Pham M."/>
            <person name="Weisz D."/>
            <person name="Mascagni F."/>
            <person name="Usai G."/>
            <person name="Natali L."/>
            <person name="Bassil N."/>
            <person name="Fernandez G.E."/>
            <person name="Lomsadze A."/>
            <person name="Armour M."/>
            <person name="Olukolu B."/>
            <person name="Poorten T."/>
            <person name="Britton C."/>
            <person name="Davik J."/>
            <person name="Ashrafi H."/>
            <person name="Aiden E.L."/>
            <person name="Borodovsky M."/>
            <person name="Worthington M."/>
        </authorList>
    </citation>
    <scope>NUCLEOTIDE SEQUENCE [LARGE SCALE GENOMIC DNA]</scope>
    <source>
        <strain evidence="14">PI 553951</strain>
    </source>
</reference>
<dbReference type="CDD" id="cd18673">
    <property type="entry name" value="PIN_XRN1-2-like"/>
    <property type="match status" value="1"/>
</dbReference>
<evidence type="ECO:0000256" key="4">
    <source>
        <dbReference type="ARBA" id="ARBA00022664"/>
    </source>
</evidence>
<comment type="function">
    <text evidence="10">Possesses 5'-&gt;3' exoribonuclease activity. Acts as an endogenous post-transcriptional gene silencing (PTGS) suppressor.</text>
</comment>
<keyword evidence="9" id="KW-0539">Nucleus</keyword>
<dbReference type="EMBL" id="JBEDUW010000003">
    <property type="protein sequence ID" value="KAK9936519.1"/>
    <property type="molecule type" value="Genomic_DNA"/>
</dbReference>
<evidence type="ECO:0000256" key="8">
    <source>
        <dbReference type="ARBA" id="ARBA00023054"/>
    </source>
</evidence>
<dbReference type="SMART" id="SM00343">
    <property type="entry name" value="ZnF_C2HC"/>
    <property type="match status" value="1"/>
</dbReference>
<comment type="subcellular location">
    <subcellularLocation>
        <location evidence="1">Nucleus</location>
    </subcellularLocation>
</comment>
<keyword evidence="3" id="KW-0698">rRNA processing</keyword>
<keyword evidence="6 10" id="KW-0378">Hydrolase</keyword>
<dbReference type="PIRSF" id="PIRSF037239">
    <property type="entry name" value="Exonuclease_Xrn2"/>
    <property type="match status" value="1"/>
</dbReference>
<keyword evidence="7 10" id="KW-0269">Exonuclease</keyword>
<feature type="region of interest" description="Disordered" evidence="12">
    <location>
        <begin position="637"/>
        <end position="736"/>
    </location>
</feature>
<organism evidence="14 15">
    <name type="scientific">Rubus argutus</name>
    <name type="common">Southern blackberry</name>
    <dbReference type="NCBI Taxonomy" id="59490"/>
    <lineage>
        <taxon>Eukaryota</taxon>
        <taxon>Viridiplantae</taxon>
        <taxon>Streptophyta</taxon>
        <taxon>Embryophyta</taxon>
        <taxon>Tracheophyta</taxon>
        <taxon>Spermatophyta</taxon>
        <taxon>Magnoliopsida</taxon>
        <taxon>eudicotyledons</taxon>
        <taxon>Gunneridae</taxon>
        <taxon>Pentapetalae</taxon>
        <taxon>rosids</taxon>
        <taxon>fabids</taxon>
        <taxon>Rosales</taxon>
        <taxon>Rosaceae</taxon>
        <taxon>Rosoideae</taxon>
        <taxon>Rosoideae incertae sedis</taxon>
        <taxon>Rubus</taxon>
    </lineage>
</organism>
<dbReference type="InterPro" id="IPR036875">
    <property type="entry name" value="Znf_CCHC_sf"/>
</dbReference>
<evidence type="ECO:0000256" key="1">
    <source>
        <dbReference type="ARBA" id="ARBA00004123"/>
    </source>
</evidence>
<dbReference type="GO" id="GO:0008270">
    <property type="term" value="F:zinc ion binding"/>
    <property type="evidence" value="ECO:0007669"/>
    <property type="project" value="UniProtKB-KW"/>
</dbReference>
<dbReference type="GO" id="GO:0006397">
    <property type="term" value="P:mRNA processing"/>
    <property type="evidence" value="ECO:0007669"/>
    <property type="project" value="UniProtKB-UniRule"/>
</dbReference>
<evidence type="ECO:0000256" key="10">
    <source>
        <dbReference type="PIRNR" id="PIRNR037239"/>
    </source>
</evidence>
<dbReference type="PANTHER" id="PTHR12341:SF41">
    <property type="entry name" value="5'-3' EXORIBONUCLEASE 2"/>
    <property type="match status" value="1"/>
</dbReference>
<comment type="caution">
    <text evidence="14">The sequence shown here is derived from an EMBL/GenBank/DDBJ whole genome shotgun (WGS) entry which is preliminary data.</text>
</comment>
<keyword evidence="15" id="KW-1185">Reference proteome</keyword>
<feature type="region of interest" description="Disordered" evidence="12">
    <location>
        <begin position="246"/>
        <end position="270"/>
    </location>
</feature>
<dbReference type="GO" id="GO:0006364">
    <property type="term" value="P:rRNA processing"/>
    <property type="evidence" value="ECO:0007669"/>
    <property type="project" value="UniProtKB-KW"/>
</dbReference>
<feature type="compositionally biased region" description="Polar residues" evidence="12">
    <location>
        <begin position="255"/>
        <end position="266"/>
    </location>
</feature>
<dbReference type="Pfam" id="PF03159">
    <property type="entry name" value="XRN_N"/>
    <property type="match status" value="1"/>
</dbReference>
<dbReference type="InterPro" id="IPR001878">
    <property type="entry name" value="Znf_CCHC"/>
</dbReference>
<dbReference type="GO" id="GO:0005634">
    <property type="term" value="C:nucleus"/>
    <property type="evidence" value="ECO:0007669"/>
    <property type="project" value="UniProtKB-SubCell"/>
</dbReference>
<dbReference type="SUPFAM" id="SSF57756">
    <property type="entry name" value="Retrovirus zinc finger-like domains"/>
    <property type="match status" value="1"/>
</dbReference>
<dbReference type="Proteomes" id="UP001457282">
    <property type="component" value="Unassembled WGS sequence"/>
</dbReference>
<keyword evidence="11" id="KW-0863">Zinc-finger</keyword>
<evidence type="ECO:0000256" key="2">
    <source>
        <dbReference type="ARBA" id="ARBA00006994"/>
    </source>
</evidence>
<keyword evidence="4 10" id="KW-0507">mRNA processing</keyword>
<keyword evidence="11" id="KW-0479">Metal-binding</keyword>
<dbReference type="PROSITE" id="PS50158">
    <property type="entry name" value="ZF_CCHC"/>
    <property type="match status" value="1"/>
</dbReference>
<feature type="compositionally biased region" description="Polar residues" evidence="12">
    <location>
        <begin position="666"/>
        <end position="695"/>
    </location>
</feature>